<dbReference type="PROSITE" id="PS51420">
    <property type="entry name" value="RHO"/>
    <property type="match status" value="1"/>
</dbReference>
<comment type="caution">
    <text evidence="2">The sequence shown here is derived from an EMBL/GenBank/DDBJ whole genome shotgun (WGS) entry which is preliminary data.</text>
</comment>
<keyword evidence="3" id="KW-1185">Reference proteome</keyword>
<dbReference type="PANTHER" id="PTHR47978">
    <property type="match status" value="1"/>
</dbReference>
<sequence>MEQSNACKVVLLGNSGAGKSSIAQRFVYNKFNVYNESTIGASFFSKKIVIKIKNAIESEEATERSVKFHVWDTAGQEKYHSLAPMYYRGAKAAILVYDICNKPSFDALGSWFDRLKEFGPNNLQHIIVGNKCDLNDERQVPRQEAEVYALNMNCLYLETSARDNINVEEIFQEIARKLPENAMEPSNNEADADLLRLDKSSRSIHDRICCYS</sequence>
<dbReference type="PROSITE" id="PS51421">
    <property type="entry name" value="RAS"/>
    <property type="match status" value="1"/>
</dbReference>
<dbReference type="Proteomes" id="UP001054902">
    <property type="component" value="Unassembled WGS sequence"/>
</dbReference>
<dbReference type="SMART" id="SM00174">
    <property type="entry name" value="RHO"/>
    <property type="match status" value="1"/>
</dbReference>
<dbReference type="GO" id="GO:0005525">
    <property type="term" value="F:GTP binding"/>
    <property type="evidence" value="ECO:0007669"/>
    <property type="project" value="InterPro"/>
</dbReference>
<dbReference type="EMBL" id="BLLK01000038">
    <property type="protein sequence ID" value="GFH49374.1"/>
    <property type="molecule type" value="Genomic_DNA"/>
</dbReference>
<evidence type="ECO:0000256" key="1">
    <source>
        <dbReference type="ARBA" id="ARBA00022741"/>
    </source>
</evidence>
<dbReference type="InterPro" id="IPR001806">
    <property type="entry name" value="Small_GTPase"/>
</dbReference>
<reference evidence="2 3" key="1">
    <citation type="journal article" date="2021" name="Sci. Rep.">
        <title>The genome of the diatom Chaetoceros tenuissimus carries an ancient integrated fragment of an extant virus.</title>
        <authorList>
            <person name="Hongo Y."/>
            <person name="Kimura K."/>
            <person name="Takaki Y."/>
            <person name="Yoshida Y."/>
            <person name="Baba S."/>
            <person name="Kobayashi G."/>
            <person name="Nagasaki K."/>
            <person name="Hano T."/>
            <person name="Tomaru Y."/>
        </authorList>
    </citation>
    <scope>NUCLEOTIDE SEQUENCE [LARGE SCALE GENOMIC DNA]</scope>
    <source>
        <strain evidence="2 3">NIES-3715</strain>
    </source>
</reference>
<dbReference type="SMART" id="SM00175">
    <property type="entry name" value="RAB"/>
    <property type="match status" value="1"/>
</dbReference>
<dbReference type="InterPro" id="IPR027417">
    <property type="entry name" value="P-loop_NTPase"/>
</dbReference>
<gene>
    <name evidence="2" type="ORF">CTEN210_05850</name>
</gene>
<dbReference type="FunFam" id="3.40.50.300:FF:000808">
    <property type="entry name" value="Small GTP-binding protein, putative"/>
    <property type="match status" value="1"/>
</dbReference>
<name>A0AAD3CPE2_9STRA</name>
<dbReference type="SMART" id="SM00173">
    <property type="entry name" value="RAS"/>
    <property type="match status" value="1"/>
</dbReference>
<dbReference type="GO" id="GO:0003924">
    <property type="term" value="F:GTPase activity"/>
    <property type="evidence" value="ECO:0007669"/>
    <property type="project" value="InterPro"/>
</dbReference>
<evidence type="ECO:0000313" key="2">
    <source>
        <dbReference type="EMBL" id="GFH49374.1"/>
    </source>
</evidence>
<dbReference type="InterPro" id="IPR005225">
    <property type="entry name" value="Small_GTP-bd"/>
</dbReference>
<dbReference type="SUPFAM" id="SSF52540">
    <property type="entry name" value="P-loop containing nucleoside triphosphate hydrolases"/>
    <property type="match status" value="1"/>
</dbReference>
<dbReference type="NCBIfam" id="TIGR00231">
    <property type="entry name" value="small_GTP"/>
    <property type="match status" value="1"/>
</dbReference>
<dbReference type="PRINTS" id="PR00449">
    <property type="entry name" value="RASTRNSFRMNG"/>
</dbReference>
<dbReference type="PROSITE" id="PS51419">
    <property type="entry name" value="RAB"/>
    <property type="match status" value="1"/>
</dbReference>
<dbReference type="CDD" id="cd01860">
    <property type="entry name" value="Rab5_related"/>
    <property type="match status" value="1"/>
</dbReference>
<keyword evidence="1" id="KW-0547">Nucleotide-binding</keyword>
<evidence type="ECO:0000313" key="3">
    <source>
        <dbReference type="Proteomes" id="UP001054902"/>
    </source>
</evidence>
<dbReference type="Gene3D" id="3.40.50.300">
    <property type="entry name" value="P-loop containing nucleotide triphosphate hydrolases"/>
    <property type="match status" value="1"/>
</dbReference>
<accession>A0AAD3CPE2</accession>
<dbReference type="AlphaFoldDB" id="A0AAD3CPE2"/>
<proteinExistence type="predicted"/>
<dbReference type="SMART" id="SM00176">
    <property type="entry name" value="RAN"/>
    <property type="match status" value="1"/>
</dbReference>
<dbReference type="Pfam" id="PF00071">
    <property type="entry name" value="Ras"/>
    <property type="match status" value="1"/>
</dbReference>
<organism evidence="2 3">
    <name type="scientific">Chaetoceros tenuissimus</name>
    <dbReference type="NCBI Taxonomy" id="426638"/>
    <lineage>
        <taxon>Eukaryota</taxon>
        <taxon>Sar</taxon>
        <taxon>Stramenopiles</taxon>
        <taxon>Ochrophyta</taxon>
        <taxon>Bacillariophyta</taxon>
        <taxon>Coscinodiscophyceae</taxon>
        <taxon>Chaetocerotophycidae</taxon>
        <taxon>Chaetocerotales</taxon>
        <taxon>Chaetocerotaceae</taxon>
        <taxon>Chaetoceros</taxon>
    </lineage>
</organism>
<protein>
    <submittedName>
        <fullName evidence="2">Rab5 family GTPase</fullName>
    </submittedName>
</protein>